<dbReference type="InterPro" id="IPR002104">
    <property type="entry name" value="Integrase_catalytic"/>
</dbReference>
<protein>
    <submittedName>
        <fullName evidence="5">Tyrosine-type recombinase/integrase</fullName>
    </submittedName>
</protein>
<accession>A0ABS6DA63</accession>
<proteinExistence type="inferred from homology"/>
<evidence type="ECO:0000313" key="5">
    <source>
        <dbReference type="EMBL" id="MBU3878508.1"/>
    </source>
</evidence>
<dbReference type="InterPro" id="IPR011010">
    <property type="entry name" value="DNA_brk_join_enz"/>
</dbReference>
<keyword evidence="6" id="KW-1185">Reference proteome</keyword>
<dbReference type="EMBL" id="JABACJ020000036">
    <property type="protein sequence ID" value="MBU3878508.1"/>
    <property type="molecule type" value="Genomic_DNA"/>
</dbReference>
<organism evidence="5 6">
    <name type="scientific">Faecalicatena faecalis</name>
    <dbReference type="NCBI Taxonomy" id="2726362"/>
    <lineage>
        <taxon>Bacteria</taxon>
        <taxon>Bacillati</taxon>
        <taxon>Bacillota</taxon>
        <taxon>Clostridia</taxon>
        <taxon>Lachnospirales</taxon>
        <taxon>Lachnospiraceae</taxon>
        <taxon>Faecalicatena</taxon>
    </lineage>
</organism>
<dbReference type="PANTHER" id="PTHR30349:SF41">
    <property type="entry name" value="INTEGRASE_RECOMBINASE PROTEIN MJ0367-RELATED"/>
    <property type="match status" value="1"/>
</dbReference>
<dbReference type="Gene3D" id="1.10.443.10">
    <property type="entry name" value="Intergrase catalytic core"/>
    <property type="match status" value="1"/>
</dbReference>
<evidence type="ECO:0000256" key="2">
    <source>
        <dbReference type="ARBA" id="ARBA00023125"/>
    </source>
</evidence>
<feature type="domain" description="Tyr recombinase" evidence="4">
    <location>
        <begin position="165"/>
        <end position="353"/>
    </location>
</feature>
<dbReference type="PANTHER" id="PTHR30349">
    <property type="entry name" value="PHAGE INTEGRASE-RELATED"/>
    <property type="match status" value="1"/>
</dbReference>
<dbReference type="InterPro" id="IPR050090">
    <property type="entry name" value="Tyrosine_recombinase_XerCD"/>
</dbReference>
<dbReference type="SUPFAM" id="SSF56349">
    <property type="entry name" value="DNA breaking-rejoining enzymes"/>
    <property type="match status" value="1"/>
</dbReference>
<dbReference type="RefSeq" id="WP_168866725.1">
    <property type="nucleotide sequence ID" value="NZ_JABACJ020000036.1"/>
</dbReference>
<keyword evidence="2" id="KW-0238">DNA-binding</keyword>
<keyword evidence="3" id="KW-0233">DNA recombination</keyword>
<dbReference type="Pfam" id="PF00589">
    <property type="entry name" value="Phage_integrase"/>
    <property type="match status" value="1"/>
</dbReference>
<evidence type="ECO:0000313" key="6">
    <source>
        <dbReference type="Proteomes" id="UP000723714"/>
    </source>
</evidence>
<dbReference type="Proteomes" id="UP000723714">
    <property type="component" value="Unassembled WGS sequence"/>
</dbReference>
<dbReference type="PROSITE" id="PS51898">
    <property type="entry name" value="TYR_RECOMBINASE"/>
    <property type="match status" value="1"/>
</dbReference>
<gene>
    <name evidence="5" type="ORF">HGO97_022165</name>
</gene>
<comment type="caution">
    <text evidence="5">The sequence shown here is derived from an EMBL/GenBank/DDBJ whole genome shotgun (WGS) entry which is preliminary data.</text>
</comment>
<evidence type="ECO:0000256" key="1">
    <source>
        <dbReference type="ARBA" id="ARBA00008857"/>
    </source>
</evidence>
<reference evidence="5 6" key="1">
    <citation type="submission" date="2021-06" db="EMBL/GenBank/DDBJ databases">
        <title>Faecalicatena sp. nov. isolated from porcine feces.</title>
        <authorList>
            <person name="Oh B.S."/>
            <person name="Lee J.H."/>
        </authorList>
    </citation>
    <scope>NUCLEOTIDE SEQUENCE [LARGE SCALE GENOMIC DNA]</scope>
    <source>
        <strain evidence="5 6">AGMB00832</strain>
    </source>
</reference>
<sequence>MPYEVVTVKEAATKYFYIRDTERLDIVTLPSKYLMHKTRVRRSPNTIRRSAFAILYYLEYLEEKNMQITEIYGMPYDEQTEHFVNFLYWIKAGNHTKQESSPKNGTCNAYLKDVFRFYLFIEREYEQYGTLKVLSYNQIVAVNDVGVKRVLRNNAFHGYLKAEKSKGKSARQNEIVTVLQACTNCRDQLLLLLLAETGYRIGEILGIDYVKDIDYRNHVIRVYFREDNENDARAKNAEYRKAKISDDTFEFLMHYLSKYGKILQHQNYLFVNIMGSTKGKPLKVDSVYDMFDRMEKKTGIKLTPHMLRHYFANMRKKAGWRLELISQALGHKHLDTTIKYLDWIDEELVAASNEFYEKHASIFGAEKLLE</sequence>
<evidence type="ECO:0000256" key="3">
    <source>
        <dbReference type="ARBA" id="ARBA00023172"/>
    </source>
</evidence>
<evidence type="ECO:0000259" key="4">
    <source>
        <dbReference type="PROSITE" id="PS51898"/>
    </source>
</evidence>
<dbReference type="InterPro" id="IPR013762">
    <property type="entry name" value="Integrase-like_cat_sf"/>
</dbReference>
<name>A0ABS6DA63_9FIRM</name>
<comment type="similarity">
    <text evidence="1">Belongs to the 'phage' integrase family.</text>
</comment>